<name>A0ABT7ZYV4_9FLAO</name>
<keyword evidence="1" id="KW-0472">Membrane</keyword>
<dbReference type="EMBL" id="JASDDK010000012">
    <property type="protein sequence ID" value="MDN3494190.1"/>
    <property type="molecule type" value="Genomic_DNA"/>
</dbReference>
<keyword evidence="3" id="KW-1185">Reference proteome</keyword>
<gene>
    <name evidence="2" type="ORF">QMA06_15820</name>
</gene>
<dbReference type="Proteomes" id="UP001231197">
    <property type="component" value="Unassembled WGS sequence"/>
</dbReference>
<sequence length="126" mass="14543">MSTNLEDFLAFIEPEPAETDTRSEKETEQFNKNTDYSKTTYKSLKNKRYRSNTNLRIYLAIWATLIVSAWLWKVGEILVNNNEKYCLSESVLNTLLTTTTIEVLGIVAIAMYDLFNGKSEESLKEE</sequence>
<evidence type="ECO:0000313" key="3">
    <source>
        <dbReference type="Proteomes" id="UP001231197"/>
    </source>
</evidence>
<keyword evidence="1" id="KW-1133">Transmembrane helix</keyword>
<proteinExistence type="predicted"/>
<comment type="caution">
    <text evidence="2">The sequence shown here is derived from an EMBL/GenBank/DDBJ whole genome shotgun (WGS) entry which is preliminary data.</text>
</comment>
<reference evidence="2 3" key="1">
    <citation type="journal article" date="2023" name="Int. J. Syst. Evol. Microbiol.">
        <title>Winogradskyella bathintestinalis sp. nov., isolated from the intestine of the deep-sea loosejaw dragonfish, Malacosteus niger.</title>
        <authorList>
            <person name="Uniacke-Lowe S."/>
            <person name="Johnson C.N."/>
            <person name="Stanton C."/>
            <person name="Hill C."/>
            <person name="Ross P."/>
        </authorList>
    </citation>
    <scope>NUCLEOTIDE SEQUENCE [LARGE SCALE GENOMIC DNA]</scope>
    <source>
        <strain evidence="2 3">APC 3343</strain>
    </source>
</reference>
<keyword evidence="1" id="KW-0812">Transmembrane</keyword>
<feature type="transmembrane region" description="Helical" evidence="1">
    <location>
        <begin position="92"/>
        <end position="115"/>
    </location>
</feature>
<evidence type="ECO:0000313" key="2">
    <source>
        <dbReference type="EMBL" id="MDN3494190.1"/>
    </source>
</evidence>
<feature type="transmembrane region" description="Helical" evidence="1">
    <location>
        <begin position="55"/>
        <end position="72"/>
    </location>
</feature>
<organism evidence="2 3">
    <name type="scientific">Winogradskyella bathintestinalis</name>
    <dbReference type="NCBI Taxonomy" id="3035208"/>
    <lineage>
        <taxon>Bacteria</taxon>
        <taxon>Pseudomonadati</taxon>
        <taxon>Bacteroidota</taxon>
        <taxon>Flavobacteriia</taxon>
        <taxon>Flavobacteriales</taxon>
        <taxon>Flavobacteriaceae</taxon>
        <taxon>Winogradskyella</taxon>
    </lineage>
</organism>
<protein>
    <submittedName>
        <fullName evidence="2">Uncharacterized protein</fullName>
    </submittedName>
</protein>
<dbReference type="RefSeq" id="WP_290207890.1">
    <property type="nucleotide sequence ID" value="NZ_JASDDK010000012.1"/>
</dbReference>
<evidence type="ECO:0000256" key="1">
    <source>
        <dbReference type="SAM" id="Phobius"/>
    </source>
</evidence>
<accession>A0ABT7ZYV4</accession>